<evidence type="ECO:0000256" key="1">
    <source>
        <dbReference type="SAM" id="MobiDB-lite"/>
    </source>
</evidence>
<dbReference type="EMBL" id="AGBW02007817">
    <property type="protein sequence ID" value="OWR54515.1"/>
    <property type="molecule type" value="Genomic_DNA"/>
</dbReference>
<keyword evidence="3" id="KW-1185">Reference proteome</keyword>
<proteinExistence type="predicted"/>
<dbReference type="KEGG" id="dpl:KGM_207738"/>
<comment type="caution">
    <text evidence="2">The sequence shown here is derived from an EMBL/GenBank/DDBJ whole genome shotgun (WGS) entry which is preliminary data.</text>
</comment>
<sequence length="46" mass="5428">MCDRELLPHSSLKKHDRPGSVKPNRHVLIRVPESDNNSYQKKYNCH</sequence>
<evidence type="ECO:0000313" key="2">
    <source>
        <dbReference type="EMBL" id="OWR54515.1"/>
    </source>
</evidence>
<evidence type="ECO:0000313" key="3">
    <source>
        <dbReference type="Proteomes" id="UP000007151"/>
    </source>
</evidence>
<dbReference type="InParanoid" id="A0A212FL88"/>
<dbReference type="Proteomes" id="UP000007151">
    <property type="component" value="Unassembled WGS sequence"/>
</dbReference>
<reference evidence="2 3" key="1">
    <citation type="journal article" date="2011" name="Cell">
        <title>The monarch butterfly genome yields insights into long-distance migration.</title>
        <authorList>
            <person name="Zhan S."/>
            <person name="Merlin C."/>
            <person name="Boore J.L."/>
            <person name="Reppert S.M."/>
        </authorList>
    </citation>
    <scope>NUCLEOTIDE SEQUENCE [LARGE SCALE GENOMIC DNA]</scope>
    <source>
        <strain evidence="2">F-2</strain>
    </source>
</reference>
<accession>A0A212FL88</accession>
<gene>
    <name evidence="2" type="ORF">KGM_207738</name>
</gene>
<dbReference type="AlphaFoldDB" id="A0A212FL88"/>
<protein>
    <submittedName>
        <fullName evidence="2">Uncharacterized protein</fullName>
    </submittedName>
</protein>
<feature type="region of interest" description="Disordered" evidence="1">
    <location>
        <begin position="1"/>
        <end position="23"/>
    </location>
</feature>
<organism evidence="2 3">
    <name type="scientific">Danaus plexippus plexippus</name>
    <dbReference type="NCBI Taxonomy" id="278856"/>
    <lineage>
        <taxon>Eukaryota</taxon>
        <taxon>Metazoa</taxon>
        <taxon>Ecdysozoa</taxon>
        <taxon>Arthropoda</taxon>
        <taxon>Hexapoda</taxon>
        <taxon>Insecta</taxon>
        <taxon>Pterygota</taxon>
        <taxon>Neoptera</taxon>
        <taxon>Endopterygota</taxon>
        <taxon>Lepidoptera</taxon>
        <taxon>Glossata</taxon>
        <taxon>Ditrysia</taxon>
        <taxon>Papilionoidea</taxon>
        <taxon>Nymphalidae</taxon>
        <taxon>Danainae</taxon>
        <taxon>Danaini</taxon>
        <taxon>Danaina</taxon>
        <taxon>Danaus</taxon>
        <taxon>Danaus</taxon>
    </lineage>
</organism>
<name>A0A212FL88_DANPL</name>